<gene>
    <name evidence="2" type="ORF">SIL82_10110</name>
</gene>
<dbReference type="RefSeq" id="WP_010403079.1">
    <property type="nucleotide sequence ID" value="NZ_JAWXXV010000001.1"/>
</dbReference>
<dbReference type="EMBL" id="JAWXXV010000001">
    <property type="protein sequence ID" value="MDX5984617.1"/>
    <property type="molecule type" value="Genomic_DNA"/>
</dbReference>
<evidence type="ECO:0000313" key="3">
    <source>
        <dbReference type="Proteomes" id="UP001279660"/>
    </source>
</evidence>
<organism evidence="2 3">
    <name type="scientific">Sphingomonas echinoides</name>
    <dbReference type="NCBI Taxonomy" id="59803"/>
    <lineage>
        <taxon>Bacteria</taxon>
        <taxon>Pseudomonadati</taxon>
        <taxon>Pseudomonadota</taxon>
        <taxon>Alphaproteobacteria</taxon>
        <taxon>Sphingomonadales</taxon>
        <taxon>Sphingomonadaceae</taxon>
        <taxon>Sphingomonas</taxon>
    </lineage>
</organism>
<comment type="caution">
    <text evidence="2">The sequence shown here is derived from an EMBL/GenBank/DDBJ whole genome shotgun (WGS) entry which is preliminary data.</text>
</comment>
<accession>A0ABU4PLA7</accession>
<keyword evidence="3" id="KW-1185">Reference proteome</keyword>
<reference evidence="2 3" key="1">
    <citation type="submission" date="2023-11" db="EMBL/GenBank/DDBJ databases">
        <title>MicrobeMod: A computational toolkit for identifying prokaryotic methylation and restriction-modification with nanopore sequencing.</title>
        <authorList>
            <person name="Crits-Christoph A."/>
            <person name="Kang S.C."/>
            <person name="Lee H."/>
            <person name="Ostrov N."/>
        </authorList>
    </citation>
    <scope>NUCLEOTIDE SEQUENCE [LARGE SCALE GENOMIC DNA]</scope>
    <source>
        <strain evidence="2 3">ATCC 14820</strain>
    </source>
</reference>
<evidence type="ECO:0000256" key="1">
    <source>
        <dbReference type="SAM" id="SignalP"/>
    </source>
</evidence>
<feature type="signal peptide" evidence="1">
    <location>
        <begin position="1"/>
        <end position="26"/>
    </location>
</feature>
<keyword evidence="1" id="KW-0732">Signal</keyword>
<dbReference type="Proteomes" id="UP001279660">
    <property type="component" value="Unassembled WGS sequence"/>
</dbReference>
<name>A0ABU4PLA7_9SPHN</name>
<evidence type="ECO:0000313" key="2">
    <source>
        <dbReference type="EMBL" id="MDX5984617.1"/>
    </source>
</evidence>
<feature type="chain" id="PRO_5045137040" evidence="1">
    <location>
        <begin position="27"/>
        <end position="115"/>
    </location>
</feature>
<proteinExistence type="predicted"/>
<sequence length="115" mass="11316">MKSVVIAAAVAFIAAPLAAQTAPAPAAASAPAVAAPATTTTATGAAKFDLDTPIETIAANAAGKTVLDTDLQNITAHPMYESFKGMSLNQVAPLSQGALTDAALAKVKADLAAIK</sequence>
<protein>
    <submittedName>
        <fullName evidence="2">Uncharacterized protein</fullName>
    </submittedName>
</protein>